<protein>
    <submittedName>
        <fullName evidence="1">Uncharacterized protein</fullName>
    </submittedName>
</protein>
<gene>
    <name evidence="1" type="ORF">SDC9_167785</name>
</gene>
<reference evidence="1" key="1">
    <citation type="submission" date="2019-08" db="EMBL/GenBank/DDBJ databases">
        <authorList>
            <person name="Kucharzyk K."/>
            <person name="Murdoch R.W."/>
            <person name="Higgins S."/>
            <person name="Loffler F."/>
        </authorList>
    </citation>
    <scope>NUCLEOTIDE SEQUENCE</scope>
</reference>
<evidence type="ECO:0000313" key="1">
    <source>
        <dbReference type="EMBL" id="MPN20406.1"/>
    </source>
</evidence>
<proteinExistence type="predicted"/>
<comment type="caution">
    <text evidence="1">The sequence shown here is derived from an EMBL/GenBank/DDBJ whole genome shotgun (WGS) entry which is preliminary data.</text>
</comment>
<organism evidence="1">
    <name type="scientific">bioreactor metagenome</name>
    <dbReference type="NCBI Taxonomy" id="1076179"/>
    <lineage>
        <taxon>unclassified sequences</taxon>
        <taxon>metagenomes</taxon>
        <taxon>ecological metagenomes</taxon>
    </lineage>
</organism>
<dbReference type="AlphaFoldDB" id="A0A645G2M7"/>
<name>A0A645G2M7_9ZZZZ</name>
<sequence>MSGNGQRGIVKLLINVLVGYGIVVEFFSQVRPEGFQHGENDPSVGGHNGVTVKKVENTVGIGVVF</sequence>
<dbReference type="EMBL" id="VSSQ01068161">
    <property type="protein sequence ID" value="MPN20406.1"/>
    <property type="molecule type" value="Genomic_DNA"/>
</dbReference>
<accession>A0A645G2M7</accession>